<accession>A0A8J4UTC6</accession>
<reference evidence="2" key="1">
    <citation type="submission" date="2020-07" db="EMBL/GenBank/DDBJ databases">
        <title>Clarias magur genome sequencing, assembly and annotation.</title>
        <authorList>
            <person name="Kushwaha B."/>
            <person name="Kumar R."/>
            <person name="Das P."/>
            <person name="Joshi C.G."/>
            <person name="Kumar D."/>
            <person name="Nagpure N.S."/>
            <person name="Pandey M."/>
            <person name="Agarwal S."/>
            <person name="Srivastava S."/>
            <person name="Singh M."/>
            <person name="Sahoo L."/>
            <person name="Jayasankar P."/>
            <person name="Meher P.K."/>
            <person name="Koringa P.G."/>
            <person name="Iquebal M.A."/>
            <person name="Das S.P."/>
            <person name="Bit A."/>
            <person name="Patnaik S."/>
            <person name="Patel N."/>
            <person name="Shah T.M."/>
            <person name="Hinsu A."/>
            <person name="Jena J.K."/>
        </authorList>
    </citation>
    <scope>NUCLEOTIDE SEQUENCE</scope>
    <source>
        <strain evidence="2">CIFAMagur01</strain>
        <tissue evidence="2">Testis</tissue>
    </source>
</reference>
<organism evidence="2 3">
    <name type="scientific">Clarias magur</name>
    <name type="common">Asian catfish</name>
    <name type="synonym">Macropteronotus magur</name>
    <dbReference type="NCBI Taxonomy" id="1594786"/>
    <lineage>
        <taxon>Eukaryota</taxon>
        <taxon>Metazoa</taxon>
        <taxon>Chordata</taxon>
        <taxon>Craniata</taxon>
        <taxon>Vertebrata</taxon>
        <taxon>Euteleostomi</taxon>
        <taxon>Actinopterygii</taxon>
        <taxon>Neopterygii</taxon>
        <taxon>Teleostei</taxon>
        <taxon>Ostariophysi</taxon>
        <taxon>Siluriformes</taxon>
        <taxon>Clariidae</taxon>
        <taxon>Clarias</taxon>
    </lineage>
</organism>
<comment type="caution">
    <text evidence="2">The sequence shown here is derived from an EMBL/GenBank/DDBJ whole genome shotgun (WGS) entry which is preliminary data.</text>
</comment>
<dbReference type="Proteomes" id="UP000727407">
    <property type="component" value="Unassembled WGS sequence"/>
</dbReference>
<gene>
    <name evidence="2" type="ORF">DAT39_007353</name>
</gene>
<name>A0A8J4UTC6_CLAMG</name>
<evidence type="ECO:0000313" key="2">
    <source>
        <dbReference type="EMBL" id="KAF5902885.1"/>
    </source>
</evidence>
<feature type="region of interest" description="Disordered" evidence="1">
    <location>
        <begin position="1"/>
        <end position="25"/>
    </location>
</feature>
<dbReference type="EMBL" id="QNUK01000083">
    <property type="protein sequence ID" value="KAF5902885.1"/>
    <property type="molecule type" value="Genomic_DNA"/>
</dbReference>
<keyword evidence="3" id="KW-1185">Reference proteome</keyword>
<evidence type="ECO:0000313" key="3">
    <source>
        <dbReference type="Proteomes" id="UP000727407"/>
    </source>
</evidence>
<protein>
    <submittedName>
        <fullName evidence="2">Uncharacterized protein</fullName>
    </submittedName>
</protein>
<feature type="region of interest" description="Disordered" evidence="1">
    <location>
        <begin position="43"/>
        <end position="62"/>
    </location>
</feature>
<dbReference type="AlphaFoldDB" id="A0A8J4UTC6"/>
<proteinExistence type="predicted"/>
<sequence length="62" mass="7146">MAPWGRRAEQSIGSHQERGHGLSRRLANVNSLYRIPFKTGSYMSCRSESSPECSRLHRNRRS</sequence>
<evidence type="ECO:0000256" key="1">
    <source>
        <dbReference type="SAM" id="MobiDB-lite"/>
    </source>
</evidence>
<feature type="compositionally biased region" description="Low complexity" evidence="1">
    <location>
        <begin position="44"/>
        <end position="53"/>
    </location>
</feature>